<name>A0ABN1NV16_9ACTN</name>
<evidence type="ECO:0000313" key="4">
    <source>
        <dbReference type="Proteomes" id="UP001501578"/>
    </source>
</evidence>
<reference evidence="3 4" key="1">
    <citation type="journal article" date="2019" name="Int. J. Syst. Evol. Microbiol.">
        <title>The Global Catalogue of Microorganisms (GCM) 10K type strain sequencing project: providing services to taxonomists for standard genome sequencing and annotation.</title>
        <authorList>
            <consortium name="The Broad Institute Genomics Platform"/>
            <consortium name="The Broad Institute Genome Sequencing Center for Infectious Disease"/>
            <person name="Wu L."/>
            <person name="Ma J."/>
        </authorList>
    </citation>
    <scope>NUCLEOTIDE SEQUENCE [LARGE SCALE GENOMIC DNA]</scope>
    <source>
        <strain evidence="3 4">JCM 11136</strain>
    </source>
</reference>
<keyword evidence="1" id="KW-0812">Transmembrane</keyword>
<gene>
    <name evidence="3" type="ORF">GCM10009560_13480</name>
</gene>
<dbReference type="EMBL" id="BAAAHQ010000004">
    <property type="protein sequence ID" value="GAA0917455.1"/>
    <property type="molecule type" value="Genomic_DNA"/>
</dbReference>
<keyword evidence="1" id="KW-0472">Membrane</keyword>
<evidence type="ECO:0000313" key="3">
    <source>
        <dbReference type="EMBL" id="GAA0917455.1"/>
    </source>
</evidence>
<dbReference type="RefSeq" id="WP_343948820.1">
    <property type="nucleotide sequence ID" value="NZ_BAAAHQ010000004.1"/>
</dbReference>
<comment type="caution">
    <text evidence="3">The sequence shown here is derived from an EMBL/GenBank/DDBJ whole genome shotgun (WGS) entry which is preliminary data.</text>
</comment>
<evidence type="ECO:0000256" key="1">
    <source>
        <dbReference type="SAM" id="Phobius"/>
    </source>
</evidence>
<proteinExistence type="predicted"/>
<keyword evidence="1" id="KW-1133">Transmembrane helix</keyword>
<dbReference type="Pfam" id="PF18075">
    <property type="entry name" value="FtsX_ECD"/>
    <property type="match status" value="1"/>
</dbReference>
<feature type="domain" description="FtsX extracellular" evidence="2">
    <location>
        <begin position="89"/>
        <end position="209"/>
    </location>
</feature>
<organism evidence="3 4">
    <name type="scientific">Nonomuraea longicatena</name>
    <dbReference type="NCBI Taxonomy" id="83682"/>
    <lineage>
        <taxon>Bacteria</taxon>
        <taxon>Bacillati</taxon>
        <taxon>Actinomycetota</taxon>
        <taxon>Actinomycetes</taxon>
        <taxon>Streptosporangiales</taxon>
        <taxon>Streptosporangiaceae</taxon>
        <taxon>Nonomuraea</taxon>
    </lineage>
</organism>
<evidence type="ECO:0000259" key="2">
    <source>
        <dbReference type="Pfam" id="PF18075"/>
    </source>
</evidence>
<feature type="transmembrane region" description="Helical" evidence="1">
    <location>
        <begin position="42"/>
        <end position="60"/>
    </location>
</feature>
<protein>
    <recommendedName>
        <fullName evidence="2">FtsX extracellular domain-containing protein</fullName>
    </recommendedName>
</protein>
<dbReference type="InterPro" id="IPR040690">
    <property type="entry name" value="FtsX_ECD"/>
</dbReference>
<dbReference type="Proteomes" id="UP001501578">
    <property type="component" value="Unassembled WGS sequence"/>
</dbReference>
<sequence length="227" mass="24078">MNDSVETRLRDALVAAGDTVDRTSLRPLVPTQRRRFRVPARFVVIGAALAIAGAIGAVTLTPADEETVVLAAGVSPFMAGDWTAGKPTIAVFLCKAGSPSPSCGAVLGSGEGTVDSPQEVIAEGKAVTPSQILDLKRALEARPEIMSITFEDAQTAYKNFLQAYGSNPEVARAVTVNDLPESFRLTLKPDADWSPVAEAAKDMPGVDIVINQKCTSEQRDKSMCYAR</sequence>
<accession>A0ABN1NV16</accession>
<dbReference type="Gene3D" id="3.30.70.3040">
    <property type="match status" value="1"/>
</dbReference>
<keyword evidence="4" id="KW-1185">Reference proteome</keyword>